<dbReference type="STRING" id="44574.AAW31_06240"/>
<dbReference type="InterPro" id="IPR004839">
    <property type="entry name" value="Aminotransferase_I/II_large"/>
</dbReference>
<evidence type="ECO:0000313" key="5">
    <source>
        <dbReference type="Proteomes" id="UP000183287"/>
    </source>
</evidence>
<dbReference type="InterPro" id="IPR015424">
    <property type="entry name" value="PyrdxlP-dep_Trfase"/>
</dbReference>
<dbReference type="Proteomes" id="UP000183287">
    <property type="component" value="Unassembled WGS sequence"/>
</dbReference>
<dbReference type="GO" id="GO:0030170">
    <property type="term" value="F:pyridoxal phosphate binding"/>
    <property type="evidence" value="ECO:0007669"/>
    <property type="project" value="InterPro"/>
</dbReference>
<dbReference type="Gene3D" id="3.40.640.10">
    <property type="entry name" value="Type I PLP-dependent aspartate aminotransferase-like (Major domain)"/>
    <property type="match status" value="1"/>
</dbReference>
<dbReference type="CDD" id="cd06454">
    <property type="entry name" value="KBL_like"/>
    <property type="match status" value="1"/>
</dbReference>
<name>A0A1I4MZU8_9PROT</name>
<dbReference type="RefSeq" id="WP_083398370.1">
    <property type="nucleotide sequence ID" value="NZ_FOUB01000012.1"/>
</dbReference>
<dbReference type="AlphaFoldDB" id="A0A1I4MZU8"/>
<evidence type="ECO:0000313" key="4">
    <source>
        <dbReference type="EMBL" id="SFM08490.1"/>
    </source>
</evidence>
<gene>
    <name evidence="4" type="ORF">SAMN05421863_101270</name>
</gene>
<dbReference type="OrthoDB" id="9807157at2"/>
<sequence>MNLLEKLDAAAAARKAQLPTGLSAFGIPIEEIYSPTEARIGERRILLLGTNNYLGLSFAPECREAAHEAIDKEGTGTTGSRMANGNYSGHRALEMEFAEFYQCRSCIVFTTGYQANLGTISGLIGTGDVALIDGDSHASIYDGCILSGADIIRFRHNDMADLEKRLRRLGDRSKNTLIIVEGIYSMLGDQAPLAEIVNLKNAYSSTLLLDEAHSLGVLGETGQGLAEKTKLSSEVDFITGTFSKSLCGIGGYCVSNHPQLDQLRYVSHPYIFTASPSPATIAATRVALRLLRNGNKLREQLWRNARQLYSHLKMVGYQVGPEPGPVVATILGNPQQALALWNGLLENNIYVNLILPPAAPEGKSLVRCSVNAAHTSEQIEYVCQTFSKLYTSIIQ</sequence>
<dbReference type="SUPFAM" id="SSF53383">
    <property type="entry name" value="PLP-dependent transferases"/>
    <property type="match status" value="1"/>
</dbReference>
<organism evidence="4 5">
    <name type="scientific">Nitrosomonas communis</name>
    <dbReference type="NCBI Taxonomy" id="44574"/>
    <lineage>
        <taxon>Bacteria</taxon>
        <taxon>Pseudomonadati</taxon>
        <taxon>Pseudomonadota</taxon>
        <taxon>Betaproteobacteria</taxon>
        <taxon>Nitrosomonadales</taxon>
        <taxon>Nitrosomonadaceae</taxon>
        <taxon>Nitrosomonas</taxon>
    </lineage>
</organism>
<dbReference type="GO" id="GO:0016740">
    <property type="term" value="F:transferase activity"/>
    <property type="evidence" value="ECO:0007669"/>
    <property type="project" value="UniProtKB-KW"/>
</dbReference>
<dbReference type="InterPro" id="IPR015422">
    <property type="entry name" value="PyrdxlP-dep_Trfase_small"/>
</dbReference>
<dbReference type="NCBIfam" id="NF047599">
    <property type="entry name" value="SerpalmtaseBetaP"/>
    <property type="match status" value="1"/>
</dbReference>
<keyword evidence="2" id="KW-0808">Transferase</keyword>
<dbReference type="Gene3D" id="3.90.1150.10">
    <property type="entry name" value="Aspartate Aminotransferase, domain 1"/>
    <property type="match status" value="1"/>
</dbReference>
<accession>A0A1I4MZU8</accession>
<feature type="domain" description="Aminotransferase class I/classII large" evidence="3">
    <location>
        <begin position="45"/>
        <end position="385"/>
    </location>
</feature>
<dbReference type="PANTHER" id="PTHR13693">
    <property type="entry name" value="CLASS II AMINOTRANSFERASE/8-AMINO-7-OXONONANOATE SYNTHASE"/>
    <property type="match status" value="1"/>
</dbReference>
<dbReference type="EMBL" id="FOUB01000012">
    <property type="protein sequence ID" value="SFM08490.1"/>
    <property type="molecule type" value="Genomic_DNA"/>
</dbReference>
<dbReference type="Pfam" id="PF00155">
    <property type="entry name" value="Aminotran_1_2"/>
    <property type="match status" value="1"/>
</dbReference>
<evidence type="ECO:0000256" key="1">
    <source>
        <dbReference type="ARBA" id="ARBA00001933"/>
    </source>
</evidence>
<keyword evidence="5" id="KW-1185">Reference proteome</keyword>
<evidence type="ECO:0000259" key="3">
    <source>
        <dbReference type="Pfam" id="PF00155"/>
    </source>
</evidence>
<dbReference type="InterPro" id="IPR050087">
    <property type="entry name" value="AON_synthase_class-II"/>
</dbReference>
<reference evidence="5" key="1">
    <citation type="submission" date="2016-10" db="EMBL/GenBank/DDBJ databases">
        <authorList>
            <person name="Varghese N."/>
            <person name="Submissions S."/>
        </authorList>
    </citation>
    <scope>NUCLEOTIDE SEQUENCE [LARGE SCALE GENOMIC DNA]</scope>
    <source>
        <strain evidence="5">Nm44</strain>
    </source>
</reference>
<dbReference type="PANTHER" id="PTHR13693:SF3">
    <property type="entry name" value="LD36009P"/>
    <property type="match status" value="1"/>
</dbReference>
<evidence type="ECO:0000256" key="2">
    <source>
        <dbReference type="ARBA" id="ARBA00022679"/>
    </source>
</evidence>
<proteinExistence type="predicted"/>
<dbReference type="InterPro" id="IPR015421">
    <property type="entry name" value="PyrdxlP-dep_Trfase_major"/>
</dbReference>
<protein>
    <submittedName>
        <fullName evidence="4">8-amino-7-oxononanoate synthase</fullName>
    </submittedName>
</protein>
<comment type="cofactor">
    <cofactor evidence="1">
        <name>pyridoxal 5'-phosphate</name>
        <dbReference type="ChEBI" id="CHEBI:597326"/>
    </cofactor>
</comment>